<evidence type="ECO:0000313" key="5">
    <source>
        <dbReference type="EMBL" id="SKA91436.1"/>
    </source>
</evidence>
<dbReference type="InterPro" id="IPR039384">
    <property type="entry name" value="HINT"/>
</dbReference>
<feature type="active site" description="Tele-AMP-histidine intermediate" evidence="1">
    <location>
        <position position="100"/>
    </location>
</feature>
<dbReference type="Proteomes" id="UP000190027">
    <property type="component" value="Unassembled WGS sequence"/>
</dbReference>
<gene>
    <name evidence="5" type="ORF">SAMN02745704_02335</name>
</gene>
<evidence type="ECO:0000313" key="6">
    <source>
        <dbReference type="Proteomes" id="UP000190027"/>
    </source>
</evidence>
<proteinExistence type="predicted"/>
<dbReference type="PROSITE" id="PS51084">
    <property type="entry name" value="HIT_2"/>
    <property type="match status" value="1"/>
</dbReference>
<sequence>MSADCIFCKIVAGEIPSATIHESEHTIAFLDIAPVIPGHALVIPRKHYANLFELPDDLGNALLSDVKRVGEAIVSATGAQGLNLGMNNHEAAGQLVMHAHFHLIPRFDGDGLKLWGQQAYESQEAMMALAEKIRNSLS</sequence>
<accession>A0A1T4XPF7</accession>
<feature type="short sequence motif" description="Histidine triad motif" evidence="2 3">
    <location>
        <begin position="98"/>
        <end position="102"/>
    </location>
</feature>
<dbReference type="OrthoDB" id="9784774at2"/>
<dbReference type="GO" id="GO:0003824">
    <property type="term" value="F:catalytic activity"/>
    <property type="evidence" value="ECO:0007669"/>
    <property type="project" value="InterPro"/>
</dbReference>
<dbReference type="CDD" id="cd01277">
    <property type="entry name" value="HINT_subgroup"/>
    <property type="match status" value="1"/>
</dbReference>
<dbReference type="STRING" id="1121449.SAMN02745704_02335"/>
<dbReference type="SUPFAM" id="SSF54197">
    <property type="entry name" value="HIT-like"/>
    <property type="match status" value="1"/>
</dbReference>
<dbReference type="InterPro" id="IPR011146">
    <property type="entry name" value="HIT-like"/>
</dbReference>
<protein>
    <submittedName>
        <fullName evidence="5">Histidine triad (HIT) family protein</fullName>
    </submittedName>
</protein>
<evidence type="ECO:0000256" key="2">
    <source>
        <dbReference type="PIRSR" id="PIRSR601310-3"/>
    </source>
</evidence>
<feature type="domain" description="HIT" evidence="4">
    <location>
        <begin position="6"/>
        <end position="113"/>
    </location>
</feature>
<evidence type="ECO:0000256" key="3">
    <source>
        <dbReference type="PROSITE-ProRule" id="PRU00464"/>
    </source>
</evidence>
<dbReference type="PANTHER" id="PTHR46648">
    <property type="entry name" value="HIT FAMILY PROTEIN 1"/>
    <property type="match status" value="1"/>
</dbReference>
<reference evidence="5 6" key="1">
    <citation type="submission" date="2017-02" db="EMBL/GenBank/DDBJ databases">
        <authorList>
            <person name="Peterson S.W."/>
        </authorList>
    </citation>
    <scope>NUCLEOTIDE SEQUENCE [LARGE SCALE GENOMIC DNA]</scope>
    <source>
        <strain evidence="5 6">DSM 16080</strain>
    </source>
</reference>
<dbReference type="GO" id="GO:0009117">
    <property type="term" value="P:nucleotide metabolic process"/>
    <property type="evidence" value="ECO:0007669"/>
    <property type="project" value="TreeGrafter"/>
</dbReference>
<evidence type="ECO:0000256" key="1">
    <source>
        <dbReference type="PIRSR" id="PIRSR601310-1"/>
    </source>
</evidence>
<dbReference type="PANTHER" id="PTHR46648:SF1">
    <property type="entry name" value="ADENOSINE 5'-MONOPHOSPHORAMIDASE HNT1"/>
    <property type="match status" value="1"/>
</dbReference>
<organism evidence="5 6">
    <name type="scientific">Paucidesulfovibrio gracilis DSM 16080</name>
    <dbReference type="NCBI Taxonomy" id="1121449"/>
    <lineage>
        <taxon>Bacteria</taxon>
        <taxon>Pseudomonadati</taxon>
        <taxon>Thermodesulfobacteriota</taxon>
        <taxon>Desulfovibrionia</taxon>
        <taxon>Desulfovibrionales</taxon>
        <taxon>Desulfovibrionaceae</taxon>
        <taxon>Paucidesulfovibrio</taxon>
    </lineage>
</organism>
<dbReference type="InterPro" id="IPR036265">
    <property type="entry name" value="HIT-like_sf"/>
</dbReference>
<dbReference type="InterPro" id="IPR001310">
    <property type="entry name" value="Histidine_triad_HIT"/>
</dbReference>
<dbReference type="PRINTS" id="PR00332">
    <property type="entry name" value="HISTRIAD"/>
</dbReference>
<dbReference type="Gene3D" id="3.30.428.10">
    <property type="entry name" value="HIT-like"/>
    <property type="match status" value="1"/>
</dbReference>
<evidence type="ECO:0000259" key="4">
    <source>
        <dbReference type="PROSITE" id="PS51084"/>
    </source>
</evidence>
<name>A0A1T4XPF7_9BACT</name>
<dbReference type="AlphaFoldDB" id="A0A1T4XPF7"/>
<dbReference type="EMBL" id="FUYC01000014">
    <property type="protein sequence ID" value="SKA91436.1"/>
    <property type="molecule type" value="Genomic_DNA"/>
</dbReference>
<dbReference type="RefSeq" id="WP_078717882.1">
    <property type="nucleotide sequence ID" value="NZ_FUYC01000014.1"/>
</dbReference>
<dbReference type="Pfam" id="PF01230">
    <property type="entry name" value="HIT"/>
    <property type="match status" value="1"/>
</dbReference>
<keyword evidence="6" id="KW-1185">Reference proteome</keyword>